<protein>
    <submittedName>
        <fullName evidence="1">Uncharacterized protein</fullName>
    </submittedName>
</protein>
<reference evidence="1 2" key="1">
    <citation type="journal article" date="2020" name="Cell">
        <title>Large-Scale Comparative Analyses of Tick Genomes Elucidate Their Genetic Diversity and Vector Capacities.</title>
        <authorList>
            <consortium name="Tick Genome and Microbiome Consortium (TIGMIC)"/>
            <person name="Jia N."/>
            <person name="Wang J."/>
            <person name="Shi W."/>
            <person name="Du L."/>
            <person name="Sun Y."/>
            <person name="Zhan W."/>
            <person name="Jiang J.F."/>
            <person name="Wang Q."/>
            <person name="Zhang B."/>
            <person name="Ji P."/>
            <person name="Bell-Sakyi L."/>
            <person name="Cui X.M."/>
            <person name="Yuan T.T."/>
            <person name="Jiang B.G."/>
            <person name="Yang W.F."/>
            <person name="Lam T.T."/>
            <person name="Chang Q.C."/>
            <person name="Ding S.J."/>
            <person name="Wang X.J."/>
            <person name="Zhu J.G."/>
            <person name="Ruan X.D."/>
            <person name="Zhao L."/>
            <person name="Wei J.T."/>
            <person name="Ye R.Z."/>
            <person name="Que T.C."/>
            <person name="Du C.H."/>
            <person name="Zhou Y.H."/>
            <person name="Cheng J.X."/>
            <person name="Dai P.F."/>
            <person name="Guo W.B."/>
            <person name="Han X.H."/>
            <person name="Huang E.J."/>
            <person name="Li L.F."/>
            <person name="Wei W."/>
            <person name="Gao Y.C."/>
            <person name="Liu J.Z."/>
            <person name="Shao H.Z."/>
            <person name="Wang X."/>
            <person name="Wang C.C."/>
            <person name="Yang T.C."/>
            <person name="Huo Q.B."/>
            <person name="Li W."/>
            <person name="Chen H.Y."/>
            <person name="Chen S.E."/>
            <person name="Zhou L.G."/>
            <person name="Ni X.B."/>
            <person name="Tian J.H."/>
            <person name="Sheng Y."/>
            <person name="Liu T."/>
            <person name="Pan Y.S."/>
            <person name="Xia L.Y."/>
            <person name="Li J."/>
            <person name="Zhao F."/>
            <person name="Cao W.C."/>
        </authorList>
    </citation>
    <scope>NUCLEOTIDE SEQUENCE [LARGE SCALE GENOMIC DNA]</scope>
    <source>
        <strain evidence="1">Iper-2018</strain>
    </source>
</reference>
<organism evidence="1 2">
    <name type="scientific">Ixodes persulcatus</name>
    <name type="common">Taiga tick</name>
    <dbReference type="NCBI Taxonomy" id="34615"/>
    <lineage>
        <taxon>Eukaryota</taxon>
        <taxon>Metazoa</taxon>
        <taxon>Ecdysozoa</taxon>
        <taxon>Arthropoda</taxon>
        <taxon>Chelicerata</taxon>
        <taxon>Arachnida</taxon>
        <taxon>Acari</taxon>
        <taxon>Parasitiformes</taxon>
        <taxon>Ixodida</taxon>
        <taxon>Ixodoidea</taxon>
        <taxon>Ixodidae</taxon>
        <taxon>Ixodinae</taxon>
        <taxon>Ixodes</taxon>
    </lineage>
</organism>
<accession>A0AC60PUZ2</accession>
<comment type="caution">
    <text evidence="1">The sequence shown here is derived from an EMBL/GenBank/DDBJ whole genome shotgun (WGS) entry which is preliminary data.</text>
</comment>
<keyword evidence="2" id="KW-1185">Reference proteome</keyword>
<dbReference type="Proteomes" id="UP000805193">
    <property type="component" value="Unassembled WGS sequence"/>
</dbReference>
<evidence type="ECO:0000313" key="1">
    <source>
        <dbReference type="EMBL" id="KAG0424435.1"/>
    </source>
</evidence>
<name>A0AC60PUZ2_IXOPE</name>
<proteinExistence type="predicted"/>
<dbReference type="EMBL" id="JABSTQ010009975">
    <property type="protein sequence ID" value="KAG0424435.1"/>
    <property type="molecule type" value="Genomic_DNA"/>
</dbReference>
<gene>
    <name evidence="1" type="ORF">HPB47_028372</name>
</gene>
<sequence>MDERNVAHPKQRIDMSQGIKTAAPAETASTTPFKRRRLSQARFANTSFHSPVKILPEKKPESVDDLQRELDSLTSKSREIDQELNDLRAQGLKTEELDWHIEKLHEYNDVRDAAHIIIGHLAVLERVTVREKHEQYGLPLHD</sequence>
<evidence type="ECO:0000313" key="2">
    <source>
        <dbReference type="Proteomes" id="UP000805193"/>
    </source>
</evidence>